<organism evidence="1 2">
    <name type="scientific">Suillus placidus</name>
    <dbReference type="NCBI Taxonomy" id="48579"/>
    <lineage>
        <taxon>Eukaryota</taxon>
        <taxon>Fungi</taxon>
        <taxon>Dikarya</taxon>
        <taxon>Basidiomycota</taxon>
        <taxon>Agaricomycotina</taxon>
        <taxon>Agaricomycetes</taxon>
        <taxon>Agaricomycetidae</taxon>
        <taxon>Boletales</taxon>
        <taxon>Suillineae</taxon>
        <taxon>Suillaceae</taxon>
        <taxon>Suillus</taxon>
    </lineage>
</organism>
<accession>A0A9P6ZW38</accession>
<dbReference type="Pfam" id="PF20174">
    <property type="entry name" value="DUF6540"/>
    <property type="match status" value="1"/>
</dbReference>
<dbReference type="AlphaFoldDB" id="A0A9P6ZW38"/>
<evidence type="ECO:0000313" key="1">
    <source>
        <dbReference type="EMBL" id="KAG1777833.1"/>
    </source>
</evidence>
<evidence type="ECO:0000313" key="2">
    <source>
        <dbReference type="Proteomes" id="UP000714275"/>
    </source>
</evidence>
<reference evidence="1" key="1">
    <citation type="journal article" date="2020" name="New Phytol.">
        <title>Comparative genomics reveals dynamic genome evolution in host specialist ectomycorrhizal fungi.</title>
        <authorList>
            <person name="Lofgren L.A."/>
            <person name="Nguyen N.H."/>
            <person name="Vilgalys R."/>
            <person name="Ruytinx J."/>
            <person name="Liao H.L."/>
            <person name="Branco S."/>
            <person name="Kuo A."/>
            <person name="LaButti K."/>
            <person name="Lipzen A."/>
            <person name="Andreopoulos W."/>
            <person name="Pangilinan J."/>
            <person name="Riley R."/>
            <person name="Hundley H."/>
            <person name="Na H."/>
            <person name="Barry K."/>
            <person name="Grigoriev I.V."/>
            <person name="Stajich J.E."/>
            <person name="Kennedy P.G."/>
        </authorList>
    </citation>
    <scope>NUCLEOTIDE SEQUENCE</scope>
    <source>
        <strain evidence="1">DOB743</strain>
    </source>
</reference>
<dbReference type="OrthoDB" id="37659at2759"/>
<dbReference type="EMBL" id="JABBWD010000019">
    <property type="protein sequence ID" value="KAG1777833.1"/>
    <property type="molecule type" value="Genomic_DNA"/>
</dbReference>
<proteinExistence type="predicted"/>
<dbReference type="Proteomes" id="UP000714275">
    <property type="component" value="Unassembled WGS sequence"/>
</dbReference>
<gene>
    <name evidence="1" type="ORF">EV702DRAFT_1027708</name>
</gene>
<protein>
    <submittedName>
        <fullName evidence="1">Uncharacterized protein</fullName>
    </submittedName>
</protein>
<sequence length="147" mass="17644">MSAPATYYNVEVVQFWRGQKEYLQPYPLHWVIYIPTGPGIGNTYHILGNTDTYTIEFKRNQPHANPNDWRGSFTVGRVAAHHLALFERHLASMPIMHHDPRWNSQNWVWDCLRHLRNQRFEISWEFRQCDLQTKMCSLLEEWEFGRI</sequence>
<name>A0A9P6ZW38_9AGAM</name>
<comment type="caution">
    <text evidence="1">The sequence shown here is derived from an EMBL/GenBank/DDBJ whole genome shotgun (WGS) entry which is preliminary data.</text>
</comment>
<keyword evidence="2" id="KW-1185">Reference proteome</keyword>
<dbReference type="InterPro" id="IPR046670">
    <property type="entry name" value="DUF6540"/>
</dbReference>